<feature type="transmembrane region" description="Helical" evidence="2">
    <location>
        <begin position="147"/>
        <end position="168"/>
    </location>
</feature>
<dbReference type="Proteomes" id="UP000630149">
    <property type="component" value="Unassembled WGS sequence"/>
</dbReference>
<protein>
    <recommendedName>
        <fullName evidence="5">Spermidine synthase</fullName>
    </recommendedName>
</protein>
<evidence type="ECO:0000256" key="2">
    <source>
        <dbReference type="SAM" id="Phobius"/>
    </source>
</evidence>
<dbReference type="AlphaFoldDB" id="A0A917ND99"/>
<keyword evidence="2" id="KW-0472">Membrane</keyword>
<feature type="transmembrane region" description="Helical" evidence="2">
    <location>
        <begin position="336"/>
        <end position="355"/>
    </location>
</feature>
<gene>
    <name evidence="3" type="ORF">GCM10007966_20170</name>
</gene>
<comment type="caution">
    <text evidence="3">The sequence shown here is derived from an EMBL/GenBank/DDBJ whole genome shotgun (WGS) entry which is preliminary data.</text>
</comment>
<keyword evidence="2" id="KW-1133">Transmembrane helix</keyword>
<feature type="transmembrane region" description="Helical" evidence="2">
    <location>
        <begin position="248"/>
        <end position="268"/>
    </location>
</feature>
<dbReference type="EMBL" id="BMOB01000010">
    <property type="protein sequence ID" value="GGI91451.1"/>
    <property type="molecule type" value="Genomic_DNA"/>
</dbReference>
<reference evidence="3" key="2">
    <citation type="submission" date="2020-09" db="EMBL/GenBank/DDBJ databases">
        <authorList>
            <person name="Sun Q."/>
            <person name="Ohkuma M."/>
        </authorList>
    </citation>
    <scope>NUCLEOTIDE SEQUENCE</scope>
    <source>
        <strain evidence="3">JCM 13919</strain>
    </source>
</reference>
<dbReference type="PANTHER" id="PTHR43317:SF1">
    <property type="entry name" value="THERMOSPERMINE SYNTHASE ACAULIS5"/>
    <property type="match status" value="1"/>
</dbReference>
<dbReference type="Gene3D" id="3.40.50.150">
    <property type="entry name" value="Vaccinia Virus protein VP39"/>
    <property type="match status" value="1"/>
</dbReference>
<feature type="transmembrane region" description="Helical" evidence="2">
    <location>
        <begin position="390"/>
        <end position="410"/>
    </location>
</feature>
<dbReference type="CDD" id="cd02440">
    <property type="entry name" value="AdoMet_MTases"/>
    <property type="match status" value="1"/>
</dbReference>
<evidence type="ECO:0008006" key="5">
    <source>
        <dbReference type="Google" id="ProtNLM"/>
    </source>
</evidence>
<reference evidence="3" key="1">
    <citation type="journal article" date="2014" name="Int. J. Syst. Evol. Microbiol.">
        <title>Complete genome sequence of Corynebacterium casei LMG S-19264T (=DSM 44701T), isolated from a smear-ripened cheese.</title>
        <authorList>
            <consortium name="US DOE Joint Genome Institute (JGI-PGF)"/>
            <person name="Walter F."/>
            <person name="Albersmeier A."/>
            <person name="Kalinowski J."/>
            <person name="Ruckert C."/>
        </authorList>
    </citation>
    <scope>NUCLEOTIDE SEQUENCE</scope>
    <source>
        <strain evidence="3">JCM 13919</strain>
    </source>
</reference>
<dbReference type="GO" id="GO:0006596">
    <property type="term" value="P:polyamine biosynthetic process"/>
    <property type="evidence" value="ECO:0007669"/>
    <property type="project" value="UniProtKB-KW"/>
</dbReference>
<dbReference type="PANTHER" id="PTHR43317">
    <property type="entry name" value="THERMOSPERMINE SYNTHASE ACAULIS5"/>
    <property type="match status" value="1"/>
</dbReference>
<feature type="transmembrane region" description="Helical" evidence="2">
    <location>
        <begin position="45"/>
        <end position="67"/>
    </location>
</feature>
<proteinExistence type="predicted"/>
<keyword evidence="4" id="KW-1185">Reference proteome</keyword>
<keyword evidence="2" id="KW-0812">Transmembrane</keyword>
<feature type="transmembrane region" description="Helical" evidence="2">
    <location>
        <begin position="305"/>
        <end position="324"/>
    </location>
</feature>
<name>A0A917ND99_9GAMM</name>
<keyword evidence="1" id="KW-0620">Polyamine biosynthesis</keyword>
<evidence type="ECO:0000313" key="4">
    <source>
        <dbReference type="Proteomes" id="UP000630149"/>
    </source>
</evidence>
<feature type="transmembrane region" description="Helical" evidence="2">
    <location>
        <begin position="180"/>
        <end position="199"/>
    </location>
</feature>
<dbReference type="InterPro" id="IPR029063">
    <property type="entry name" value="SAM-dependent_MTases_sf"/>
</dbReference>
<feature type="transmembrane region" description="Helical" evidence="2">
    <location>
        <begin position="280"/>
        <end position="299"/>
    </location>
</feature>
<evidence type="ECO:0000256" key="1">
    <source>
        <dbReference type="ARBA" id="ARBA00023115"/>
    </source>
</evidence>
<feature type="transmembrane region" description="Helical" evidence="2">
    <location>
        <begin position="220"/>
        <end position="242"/>
    </location>
</feature>
<feature type="transmembrane region" description="Helical" evidence="2">
    <location>
        <begin position="430"/>
        <end position="450"/>
    </location>
</feature>
<dbReference type="RefSeq" id="WP_131777230.1">
    <property type="nucleotide sequence ID" value="NZ_BMOB01000010.1"/>
</dbReference>
<feature type="transmembrane region" description="Helical" evidence="2">
    <location>
        <begin position="79"/>
        <end position="97"/>
    </location>
</feature>
<accession>A0A917ND99</accession>
<sequence length="711" mass="80394">MIKKFLFSFCDGLFPIALFLSASLLFVIQPIAAKVLLPVYGGSPAVWTVCMLFFQGLLLISYAYAWGLSRLKGLHSWKIIHGIIGGLSLFYLPIKIIPGLESSIPELQILQTLVRELGLPLLIIGASAPLLQYAYSLTEGKRAADPYYLYVASNFGSLLALLSYPWLIERYFNIPKQFNGWTFFYLGYFGLLLLLLFGIRYKNPPSIIKTTSSATWRQKFTWVALSFIPCSLMLGVTFFITTDLAATPLLWIIPLALYLLSFIITFARRPIISHSWVSRNVLFVLIFPILGFIGGSALLPVILLMAFHLAGFFMLALLCHGELFHRRPQASLLTTFYFCLALGGVLAGLFNALLAPILFSYPYEYPLVMLLGVFWLPIKHEKPEWITPTLVFILVSIHVLLPMEGWLAWLKRYDVFELIALSILVIWPRSTRALFISLLILFFFIFMPWFKSHEILVQKRNFYGIKQVSAHQGIHSLISQNTVHGFQVMGKDELNGSVAYYGAVLPVMRAIQSQQPTIRAMVLGLGSGIMACQLRKEDELVMVEIDQQVIEIAKNPALFTYLTQCKPKAKIIQADGRLAAEQARDGYFDVIAIDVFNSDAIPIHLLTQEALDTYVKKIKPGGVILFNISNRHLNLLPVLTAAGRTKDLIVLHKFQPALNRLGQLSSEWVMLTMNEAIAFQLMNKEGWRFVTDDNMVHWTDDYSNIIPLLKY</sequence>
<organism evidence="3 4">
    <name type="scientific">Legionella impletisoli</name>
    <dbReference type="NCBI Taxonomy" id="343510"/>
    <lineage>
        <taxon>Bacteria</taxon>
        <taxon>Pseudomonadati</taxon>
        <taxon>Pseudomonadota</taxon>
        <taxon>Gammaproteobacteria</taxon>
        <taxon>Legionellales</taxon>
        <taxon>Legionellaceae</taxon>
        <taxon>Legionella</taxon>
    </lineage>
</organism>
<dbReference type="Pfam" id="PF01564">
    <property type="entry name" value="Spermine_synth"/>
    <property type="match status" value="1"/>
</dbReference>
<dbReference type="NCBIfam" id="NF037959">
    <property type="entry name" value="MFS_SpdSyn"/>
    <property type="match status" value="1"/>
</dbReference>
<evidence type="ECO:0000313" key="3">
    <source>
        <dbReference type="EMBL" id="GGI91451.1"/>
    </source>
</evidence>
<dbReference type="SUPFAM" id="SSF53335">
    <property type="entry name" value="S-adenosyl-L-methionine-dependent methyltransferases"/>
    <property type="match status" value="1"/>
</dbReference>
<feature type="transmembrane region" description="Helical" evidence="2">
    <location>
        <begin position="117"/>
        <end position="135"/>
    </location>
</feature>
<dbReference type="OrthoDB" id="9761985at2"/>
<feature type="transmembrane region" description="Helical" evidence="2">
    <location>
        <begin position="12"/>
        <end position="33"/>
    </location>
</feature>